<dbReference type="SUPFAM" id="SSF49899">
    <property type="entry name" value="Concanavalin A-like lectins/glucanases"/>
    <property type="match status" value="1"/>
</dbReference>
<protein>
    <submittedName>
        <fullName evidence="1">Uncharacterized protein</fullName>
    </submittedName>
</protein>
<gene>
    <name evidence="1" type="ORF">FHS39_002600</name>
</gene>
<evidence type="ECO:0000313" key="2">
    <source>
        <dbReference type="Proteomes" id="UP000556084"/>
    </source>
</evidence>
<name>A0A7W7PKT3_9ACTN</name>
<sequence>MAPKLNGVIDSFGGIALNRTLWNTATAAPNVDLDAANDRAFVTCTTSYYTLGSGTWDATGSSAFAKVAPAPVGNGSTQTFFEVVKDASNKATVSVSGGTLTVSVTNAGTASTTTVGTYDAYAHAWWRIRETGGSFAFDTSPDAYTWTTRATIAYTWAATSVELHLTCGYFGTESAGMKAFIEHVNTTSGGLINVNWPLIEEDWAPYWNCAGGDSPLDRYVEVTPRTRGRTSIQRGRQYELDQVRAGEYQVTLANTDGALDPLNTSGPWAGRIMAYQPYRKRAQWPPTRNLLTQVVATGGDLGGYNTGPLDTSGAGQDVFSSTDPSGGGQILADGTAWQGGRVLSFQVPSGSNTPEWIFGTLQTGVIPGQTYTLQVQVRDTTASTSLQVQPFFGWYTAAGGPSALPSSYTYGTSATLTGGTTAAWTQVTLTATAPANAAAMVVGIAPAATAAATCTMQADGLQLEKGATATTWTPPGVWYPLYGGFVERWPSRWNFNGTYGTVEPVCVDALSLLSQVKLSDALTEEINNHSPRFLYTLQDPAGSQHAADQTGNNPPAPLTTSKYGPGSFVFGTQITATNPSTGIYTGSANTVATVSNPNPGVNAFSASTYLSLNKAGIHGPAAPSGAWTRMAAWRYTAGSNPASDAYFWSSTDSQRGAGVPGGSIMYWFINSSGQFTFAENGPASSGTYLGFVPGPTTAADGNWHLAIVSYSHANAQLTINLDGVNTTWPGLSPTMEATGLVSDNFGAYVDVPGGGYSSLNFKGDLSFCAEFPSALSTTDMNNLYAAWRSSFAGDSTDQRYARILKWAGYTGISSIQAGLTTAMGAADTNGQDALSAMQAVVDTENGEHFVSSIGTVTFRARSARYNAITPLVVFGENTSAGELPYEDCQLDYDSTHLSNQITVTQTSTNQVFSAQDPTSITNYFPRTLTRSINSSSVLECQDAAGYLLSRYKNPATRISVLRLHPSANPALWPVCLSLELGMRIRVMRRPPGAPPITVDCFIEQIQTGMDDQGDATWTLQCSPVDVTPYAAFASWHTTLRITVASGVTSITVNASADTTNPLSAQLAAGQQIVLGQNTANQETVTVASVGTTSPGWTSATVTLAAATTKSHTAGDVISEPLPTGVTDATTWDATTQFDNCAFAY</sequence>
<organism evidence="1 2">
    <name type="scientific">Streptomyces olivoverticillatus</name>
    <dbReference type="NCBI Taxonomy" id="66427"/>
    <lineage>
        <taxon>Bacteria</taxon>
        <taxon>Bacillati</taxon>
        <taxon>Actinomycetota</taxon>
        <taxon>Actinomycetes</taxon>
        <taxon>Kitasatosporales</taxon>
        <taxon>Streptomycetaceae</taxon>
        <taxon>Streptomyces</taxon>
    </lineage>
</organism>
<dbReference type="Gene3D" id="2.60.120.200">
    <property type="match status" value="1"/>
</dbReference>
<evidence type="ECO:0000313" key="1">
    <source>
        <dbReference type="EMBL" id="MBB4893569.1"/>
    </source>
</evidence>
<keyword evidence="2" id="KW-1185">Reference proteome</keyword>
<comment type="caution">
    <text evidence="1">The sequence shown here is derived from an EMBL/GenBank/DDBJ whole genome shotgun (WGS) entry which is preliminary data.</text>
</comment>
<dbReference type="EMBL" id="JACHJH010000003">
    <property type="protein sequence ID" value="MBB4893569.1"/>
    <property type="molecule type" value="Genomic_DNA"/>
</dbReference>
<dbReference type="InterPro" id="IPR013320">
    <property type="entry name" value="ConA-like_dom_sf"/>
</dbReference>
<proteinExistence type="predicted"/>
<dbReference type="RefSeq" id="WP_184349443.1">
    <property type="nucleotide sequence ID" value="NZ_JACHJH010000003.1"/>
</dbReference>
<accession>A0A7W7PKT3</accession>
<dbReference type="AlphaFoldDB" id="A0A7W7PKT3"/>
<dbReference type="Gene3D" id="2.60.120.260">
    <property type="entry name" value="Galactose-binding domain-like"/>
    <property type="match status" value="1"/>
</dbReference>
<dbReference type="Proteomes" id="UP000556084">
    <property type="component" value="Unassembled WGS sequence"/>
</dbReference>
<reference evidence="1 2" key="1">
    <citation type="submission" date="2020-08" db="EMBL/GenBank/DDBJ databases">
        <title>Genomic Encyclopedia of Type Strains, Phase III (KMG-III): the genomes of soil and plant-associated and newly described type strains.</title>
        <authorList>
            <person name="Whitman W."/>
        </authorList>
    </citation>
    <scope>NUCLEOTIDE SEQUENCE [LARGE SCALE GENOMIC DNA]</scope>
    <source>
        <strain evidence="1 2">CECT 3266</strain>
    </source>
</reference>